<feature type="signal peptide" evidence="5">
    <location>
        <begin position="1"/>
        <end position="29"/>
    </location>
</feature>
<evidence type="ECO:0000259" key="7">
    <source>
        <dbReference type="Pfam" id="PF07715"/>
    </source>
</evidence>
<protein>
    <submittedName>
        <fullName evidence="8">TonB-dependent receptor</fullName>
    </submittedName>
</protein>
<dbReference type="CDD" id="cd01347">
    <property type="entry name" value="ligand_gated_channel"/>
    <property type="match status" value="1"/>
</dbReference>
<reference evidence="8" key="2">
    <citation type="submission" date="2020-09" db="EMBL/GenBank/DDBJ databases">
        <authorList>
            <person name="Sun Q."/>
            <person name="Kim S."/>
        </authorList>
    </citation>
    <scope>NUCLEOTIDE SEQUENCE</scope>
    <source>
        <strain evidence="8">KCTC 32513</strain>
    </source>
</reference>
<dbReference type="SUPFAM" id="SSF56935">
    <property type="entry name" value="Porins"/>
    <property type="match status" value="1"/>
</dbReference>
<keyword evidence="8" id="KW-0675">Receptor</keyword>
<keyword evidence="3" id="KW-0998">Cell outer membrane</keyword>
<evidence type="ECO:0000256" key="5">
    <source>
        <dbReference type="SAM" id="SignalP"/>
    </source>
</evidence>
<sequence length="936" mass="100127">MTNSSTLERQLLLGVATFALLMAASPTFAQDTDEDVVEDEIIATGIRQSIKASLDLKRGSDSIIEAITAEDIGKLPDVSIADSLARLPGVTAQRVRGRAQQISIRGLGPDFSLALLNGREIVSAGSNRGIEFDQFPSELINQGVVYKTPDASLSAIGIAGAVDLRTIKPLDFNGSQLNVSAKYVLNDNGQMNPDFGDDGYRLFGSYVTQNDAGTVGLSIGVTHQSNPTQYQSRELKTSGNFDTNGNFTGGQISALPNGTYYASDNPRTGVVSREFNRTSVAGALQFEPTDAFTATFDGFYSDFSDAGVFRGLETPIASWSGANLIASTGTGTFVESATYSPAGAILRTDIEGAETEIFAFGANFELDVSERLTLKADVSYSELDREDIDYESYAGTAFGSLNSNDPTERGAFTYITPESGEYQIQSSIDYSNPANVVLTDPGGWGQVGFVNQPIVDDELRQLRAEAEYRVDELPFIEGIQVGIVHTGREKGFRNERAFLRPGAGFVNGEFALPQDTILGTTDSGSIGLDIVAYDSSSFLTNGTYIVESAQGPFYSIDESINTLFAKVLLGNENGRLNGNLGIQYVDVTQGSTGLLGRLVGGSITQEVEESYDHVLPSLNLSYEIVDDVLIRGGLGKSVTRPRLDDLAANVNFGFNPIVCPDSNLDQLPDQFVAAAFNPPGQVCIGGGGGNPFLRPYESTNYDASGEWYFSDAGAISIAVFHKSLDEYVQGSTAIITDADFISGLIGDPGFVSANPDVATFSIGGPTNTGTGSLTGVEVSLRLPFDDVIDMPIKGFGFNGSFGYTDAEVDFTRQNGDVVTVDIPGYSDTTASGEFYYENNGWRARVNTAYRSGYVAALIDFGANPIGAEALSRTTVDAQIGYEFQSGPLEGLSVNIEAYNLNDEPFRTKNTYATGGSFVSIREDYGTTYNFTVAKKF</sequence>
<dbReference type="Gene3D" id="2.170.130.10">
    <property type="entry name" value="TonB-dependent receptor, plug domain"/>
    <property type="match status" value="1"/>
</dbReference>
<comment type="subcellular location">
    <subcellularLocation>
        <location evidence="1 4">Cell outer membrane</location>
    </subcellularLocation>
</comment>
<evidence type="ECO:0000256" key="4">
    <source>
        <dbReference type="RuleBase" id="RU003357"/>
    </source>
</evidence>
<dbReference type="Pfam" id="PF07715">
    <property type="entry name" value="Plug"/>
    <property type="match status" value="1"/>
</dbReference>
<feature type="chain" id="PRO_5035324955" evidence="5">
    <location>
        <begin position="30"/>
        <end position="936"/>
    </location>
</feature>
<dbReference type="Gene3D" id="2.40.170.20">
    <property type="entry name" value="TonB-dependent receptor, beta-barrel domain"/>
    <property type="match status" value="2"/>
</dbReference>
<dbReference type="RefSeq" id="WP_189499565.1">
    <property type="nucleotide sequence ID" value="NZ_BMZH01000019.1"/>
</dbReference>
<accession>A0A8J3CSP5</accession>
<comment type="caution">
    <text evidence="8">The sequence shown here is derived from an EMBL/GenBank/DDBJ whole genome shotgun (WGS) entry which is preliminary data.</text>
</comment>
<evidence type="ECO:0000256" key="1">
    <source>
        <dbReference type="ARBA" id="ARBA00004442"/>
    </source>
</evidence>
<keyword evidence="4" id="KW-0798">TonB box</keyword>
<proteinExistence type="inferred from homology"/>
<dbReference type="NCBIfam" id="TIGR01782">
    <property type="entry name" value="TonB-Xanth-Caul"/>
    <property type="match status" value="1"/>
</dbReference>
<dbReference type="AlphaFoldDB" id="A0A8J3CSP5"/>
<organism evidence="8 9">
    <name type="scientific">Algimonas arctica</name>
    <dbReference type="NCBI Taxonomy" id="1479486"/>
    <lineage>
        <taxon>Bacteria</taxon>
        <taxon>Pseudomonadati</taxon>
        <taxon>Pseudomonadota</taxon>
        <taxon>Alphaproteobacteria</taxon>
        <taxon>Maricaulales</taxon>
        <taxon>Robiginitomaculaceae</taxon>
        <taxon>Algimonas</taxon>
    </lineage>
</organism>
<name>A0A8J3CSP5_9PROT</name>
<dbReference type="InterPro" id="IPR010104">
    <property type="entry name" value="TonB_rcpt_bac"/>
</dbReference>
<dbReference type="PANTHER" id="PTHR40980">
    <property type="entry name" value="PLUG DOMAIN-CONTAINING PROTEIN"/>
    <property type="match status" value="1"/>
</dbReference>
<dbReference type="Proteomes" id="UP000634004">
    <property type="component" value="Unassembled WGS sequence"/>
</dbReference>
<dbReference type="InterPro" id="IPR012910">
    <property type="entry name" value="Plug_dom"/>
</dbReference>
<evidence type="ECO:0000259" key="6">
    <source>
        <dbReference type="Pfam" id="PF00593"/>
    </source>
</evidence>
<reference evidence="8" key="1">
    <citation type="journal article" date="2014" name="Int. J. Syst. Evol. Microbiol.">
        <title>Complete genome sequence of Corynebacterium casei LMG S-19264T (=DSM 44701T), isolated from a smear-ripened cheese.</title>
        <authorList>
            <consortium name="US DOE Joint Genome Institute (JGI-PGF)"/>
            <person name="Walter F."/>
            <person name="Albersmeier A."/>
            <person name="Kalinowski J."/>
            <person name="Ruckert C."/>
        </authorList>
    </citation>
    <scope>NUCLEOTIDE SEQUENCE</scope>
    <source>
        <strain evidence="8">KCTC 32513</strain>
    </source>
</reference>
<keyword evidence="5" id="KW-0732">Signal</keyword>
<comment type="similarity">
    <text evidence="4">Belongs to the TonB-dependent receptor family.</text>
</comment>
<dbReference type="PANTHER" id="PTHR40980:SF3">
    <property type="entry name" value="TONB-DEPENDENT RECEPTOR-LIKE BETA-BARREL DOMAIN-CONTAINING PROTEIN"/>
    <property type="match status" value="1"/>
</dbReference>
<gene>
    <name evidence="8" type="primary">malA</name>
    <name evidence="8" type="ORF">GCM10009069_28550</name>
</gene>
<dbReference type="InterPro" id="IPR000531">
    <property type="entry name" value="Beta-barrel_TonB"/>
</dbReference>
<feature type="domain" description="TonB-dependent receptor plug" evidence="7">
    <location>
        <begin position="60"/>
        <end position="161"/>
    </location>
</feature>
<evidence type="ECO:0000256" key="2">
    <source>
        <dbReference type="ARBA" id="ARBA00023136"/>
    </source>
</evidence>
<dbReference type="EMBL" id="BMZH01000019">
    <property type="protein sequence ID" value="GHB04279.1"/>
    <property type="molecule type" value="Genomic_DNA"/>
</dbReference>
<keyword evidence="2 4" id="KW-0472">Membrane</keyword>
<dbReference type="Pfam" id="PF00593">
    <property type="entry name" value="TonB_dep_Rec_b-barrel"/>
    <property type="match status" value="1"/>
</dbReference>
<evidence type="ECO:0000313" key="9">
    <source>
        <dbReference type="Proteomes" id="UP000634004"/>
    </source>
</evidence>
<dbReference type="InterPro" id="IPR036942">
    <property type="entry name" value="Beta-barrel_TonB_sf"/>
</dbReference>
<feature type="domain" description="TonB-dependent receptor-like beta-barrel" evidence="6">
    <location>
        <begin position="403"/>
        <end position="900"/>
    </location>
</feature>
<dbReference type="InterPro" id="IPR037066">
    <property type="entry name" value="Plug_dom_sf"/>
</dbReference>
<dbReference type="GO" id="GO:0009279">
    <property type="term" value="C:cell outer membrane"/>
    <property type="evidence" value="ECO:0007669"/>
    <property type="project" value="UniProtKB-SubCell"/>
</dbReference>
<keyword evidence="9" id="KW-1185">Reference proteome</keyword>
<evidence type="ECO:0000256" key="3">
    <source>
        <dbReference type="ARBA" id="ARBA00023237"/>
    </source>
</evidence>
<evidence type="ECO:0000313" key="8">
    <source>
        <dbReference type="EMBL" id="GHB04279.1"/>
    </source>
</evidence>